<evidence type="ECO:0000313" key="3">
    <source>
        <dbReference type="Proteomes" id="UP001434337"/>
    </source>
</evidence>
<evidence type="ECO:0008006" key="4">
    <source>
        <dbReference type="Google" id="ProtNLM"/>
    </source>
</evidence>
<accession>A0ABZ3C5T2</accession>
<evidence type="ECO:0000256" key="1">
    <source>
        <dbReference type="SAM" id="MobiDB-lite"/>
    </source>
</evidence>
<name>A0ABZ3C5T2_9ACTN</name>
<organism evidence="2 3">
    <name type="scientific">Propioniciclava soli</name>
    <dbReference type="NCBI Taxonomy" id="2775081"/>
    <lineage>
        <taxon>Bacteria</taxon>
        <taxon>Bacillati</taxon>
        <taxon>Actinomycetota</taxon>
        <taxon>Actinomycetes</taxon>
        <taxon>Propionibacteriales</taxon>
        <taxon>Propionibacteriaceae</taxon>
        <taxon>Propioniciclava</taxon>
    </lineage>
</organism>
<protein>
    <recommendedName>
        <fullName evidence="4">ATP/GTP-binding protein</fullName>
    </recommendedName>
</protein>
<dbReference type="RefSeq" id="WP_232547751.1">
    <property type="nucleotide sequence ID" value="NZ_CP115965.1"/>
</dbReference>
<sequence>MARRPSKHLRPARPLSAAGFARTESRRDGRWQVQSLPADRSVKPYVCPGCSHAIAPGQAHVVVWPVEPPLGQTSAVDSRRHWHGACWARRH</sequence>
<proteinExistence type="predicted"/>
<reference evidence="2 3" key="1">
    <citation type="journal article" date="2023" name="Environ Microbiome">
        <title>A coral-associated actinobacterium mitigates coral bleaching under heat stress.</title>
        <authorList>
            <person name="Li J."/>
            <person name="Zou Y."/>
            <person name="Li Q."/>
            <person name="Zhang J."/>
            <person name="Bourne D.G."/>
            <person name="Lyu Y."/>
            <person name="Liu C."/>
            <person name="Zhang S."/>
        </authorList>
    </citation>
    <scope>NUCLEOTIDE SEQUENCE [LARGE SCALE GENOMIC DNA]</scope>
    <source>
        <strain evidence="2 3">SCSIO 13291</strain>
    </source>
</reference>
<feature type="compositionally biased region" description="Basic residues" evidence="1">
    <location>
        <begin position="1"/>
        <end position="11"/>
    </location>
</feature>
<dbReference type="EMBL" id="CP115965">
    <property type="protein sequence ID" value="WZW97157.1"/>
    <property type="molecule type" value="Genomic_DNA"/>
</dbReference>
<gene>
    <name evidence="2" type="ORF">PCC79_09510</name>
</gene>
<evidence type="ECO:0000313" key="2">
    <source>
        <dbReference type="EMBL" id="WZW97157.1"/>
    </source>
</evidence>
<keyword evidence="3" id="KW-1185">Reference proteome</keyword>
<feature type="region of interest" description="Disordered" evidence="1">
    <location>
        <begin position="1"/>
        <end position="35"/>
    </location>
</feature>
<dbReference type="Proteomes" id="UP001434337">
    <property type="component" value="Chromosome"/>
</dbReference>